<feature type="domain" description="M23ase beta-sheet core" evidence="2">
    <location>
        <begin position="171"/>
        <end position="266"/>
    </location>
</feature>
<organism evidence="3 4">
    <name type="scientific">Chryseobacterium pennae</name>
    <dbReference type="NCBI Taxonomy" id="2258962"/>
    <lineage>
        <taxon>Bacteria</taxon>
        <taxon>Pseudomonadati</taxon>
        <taxon>Bacteroidota</taxon>
        <taxon>Flavobacteriia</taxon>
        <taxon>Flavobacteriales</taxon>
        <taxon>Weeksellaceae</taxon>
        <taxon>Chryseobacterium group</taxon>
        <taxon>Chryseobacterium</taxon>
    </lineage>
</organism>
<proteinExistence type="predicted"/>
<dbReference type="PANTHER" id="PTHR21666:SF270">
    <property type="entry name" value="MUREIN HYDROLASE ACTIVATOR ENVC"/>
    <property type="match status" value="1"/>
</dbReference>
<dbReference type="InterPro" id="IPR011055">
    <property type="entry name" value="Dup_hybrid_motif"/>
</dbReference>
<gene>
    <name evidence="3" type="ORF">DRF65_22365</name>
</gene>
<feature type="signal peptide" evidence="1">
    <location>
        <begin position="1"/>
        <end position="28"/>
    </location>
</feature>
<accession>A0A3D9C2X4</accession>
<name>A0A3D9C2X4_9FLAO</name>
<keyword evidence="4" id="KW-1185">Reference proteome</keyword>
<dbReference type="GO" id="GO:0004222">
    <property type="term" value="F:metalloendopeptidase activity"/>
    <property type="evidence" value="ECO:0007669"/>
    <property type="project" value="TreeGrafter"/>
</dbReference>
<dbReference type="RefSeq" id="WP_115972956.1">
    <property type="nucleotide sequence ID" value="NZ_QNVT01000028.1"/>
</dbReference>
<feature type="chain" id="PRO_5017624962" evidence="1">
    <location>
        <begin position="29"/>
        <end position="294"/>
    </location>
</feature>
<reference evidence="4" key="1">
    <citation type="submission" date="2018-06" db="EMBL/GenBank/DDBJ databases">
        <authorList>
            <person name="Lum Nde A."/>
            <person name="Hugo C."/>
        </authorList>
    </citation>
    <scope>NUCLEOTIDE SEQUENCE [LARGE SCALE GENOMIC DNA]</scope>
    <source>
        <strain evidence="4">1_F178</strain>
    </source>
</reference>
<dbReference type="AlphaFoldDB" id="A0A3D9C2X4"/>
<dbReference type="InterPro" id="IPR050570">
    <property type="entry name" value="Cell_wall_metabolism_enzyme"/>
</dbReference>
<dbReference type="PANTHER" id="PTHR21666">
    <property type="entry name" value="PEPTIDASE-RELATED"/>
    <property type="match status" value="1"/>
</dbReference>
<evidence type="ECO:0000313" key="4">
    <source>
        <dbReference type="Proteomes" id="UP000256686"/>
    </source>
</evidence>
<dbReference type="Pfam" id="PF01551">
    <property type="entry name" value="Peptidase_M23"/>
    <property type="match status" value="1"/>
</dbReference>
<dbReference type="Proteomes" id="UP000256686">
    <property type="component" value="Unassembled WGS sequence"/>
</dbReference>
<dbReference type="InterPro" id="IPR016047">
    <property type="entry name" value="M23ase_b-sheet_dom"/>
</dbReference>
<dbReference type="SUPFAM" id="SSF51261">
    <property type="entry name" value="Duplicated hybrid motif"/>
    <property type="match status" value="1"/>
</dbReference>
<dbReference type="CDD" id="cd12797">
    <property type="entry name" value="M23_peptidase"/>
    <property type="match status" value="1"/>
</dbReference>
<evidence type="ECO:0000256" key="1">
    <source>
        <dbReference type="SAM" id="SignalP"/>
    </source>
</evidence>
<keyword evidence="1" id="KW-0732">Signal</keyword>
<dbReference type="EMBL" id="QNVT01000028">
    <property type="protein sequence ID" value="REC60099.1"/>
    <property type="molecule type" value="Genomic_DNA"/>
</dbReference>
<protein>
    <submittedName>
        <fullName evidence="3">M23 family peptidase</fullName>
    </submittedName>
</protein>
<evidence type="ECO:0000313" key="3">
    <source>
        <dbReference type="EMBL" id="REC60099.1"/>
    </source>
</evidence>
<comment type="caution">
    <text evidence="3">The sequence shown here is derived from an EMBL/GenBank/DDBJ whole genome shotgun (WGS) entry which is preliminary data.</text>
</comment>
<sequence length="294" mass="33294">MIRNKIISARLYKMVLPIFLLINSLMSAQFNTLSPLQPKKTESSKITETAKEDEQLNKKNGKNFWKNIFNTTTKADLKNEIDSLKILLKEYSHVNNSRREVQRIKDSLLLVTQLRSEKKREDLKNQASGALYDFVEEPKEVLSKIVMPLHNTMSITSPYGTRVHPIFGTKRMHGGIDLKAHYENIYAVMDGVVTASGWDPGGGGNYIKVRHFNRFETAYLHLSENYYKVGELVKAGFIIGKSGNTGNSTGPHLHFSVKEFGQSINPADFLNDLIRASNLMVNHPDTSTALYKPY</sequence>
<dbReference type="Gene3D" id="2.70.70.10">
    <property type="entry name" value="Glucose Permease (Domain IIA)"/>
    <property type="match status" value="1"/>
</dbReference>
<evidence type="ECO:0000259" key="2">
    <source>
        <dbReference type="Pfam" id="PF01551"/>
    </source>
</evidence>